<accession>A0A172Q6H8</accession>
<evidence type="ECO:0000313" key="2">
    <source>
        <dbReference type="Proteomes" id="UP000077317"/>
    </source>
</evidence>
<keyword evidence="1" id="KW-0418">Kinase</keyword>
<keyword evidence="1" id="KW-0808">Transferase</keyword>
<keyword evidence="2" id="KW-1185">Reference proteome</keyword>
<sequence>MKINLSQMVRYHDGQITSRSLSKKLGLSNPIMIYSLDKGETISSENSLRTKIIQVLDGRLEVALADKTAQILSKQDLMVIQKNQTHAFKAIQRSQFLQIEL</sequence>
<dbReference type="SUPFAM" id="SSF51182">
    <property type="entry name" value="RmlC-like cupins"/>
    <property type="match status" value="1"/>
</dbReference>
<dbReference type="AlphaFoldDB" id="A0A172Q6H8"/>
<dbReference type="STRING" id="1811193.A0O21_02990"/>
<gene>
    <name evidence="1" type="ORF">A0O21_02990</name>
</gene>
<reference evidence="2" key="2">
    <citation type="submission" date="2016-03" db="EMBL/GenBank/DDBJ databases">
        <title>Streptococcus antelopensis sp. nov., isolated from the feces of the Tibetan antelope (Pantholops hodgsonii) in Hoh Xil National Nature Reserve, Qinghai, China.</title>
        <authorList>
            <person name="Bai X."/>
        </authorList>
    </citation>
    <scope>NUCLEOTIDE SEQUENCE [LARGE SCALE GENOMIC DNA]</scope>
    <source>
        <strain evidence="2">TA 26</strain>
    </source>
</reference>
<reference evidence="1 2" key="1">
    <citation type="journal article" date="2016" name="Int. J. Syst. Evol. Microbiol.">
        <title>Streptococcuspantholopis sp. nov., isolated from faeces of the Tibetan antelope (Pantholops hodgsonii).</title>
        <authorList>
            <person name="Bai X."/>
            <person name="Xiong Y."/>
            <person name="Lu S."/>
            <person name="Jin D."/>
            <person name="Lai X."/>
            <person name="Yang J."/>
            <person name="Niu L."/>
            <person name="Hu S."/>
            <person name="Meng X."/>
            <person name="Pu J."/>
            <person name="Ye C."/>
            <person name="Xu J."/>
        </authorList>
    </citation>
    <scope>NUCLEOTIDE SEQUENCE [LARGE SCALE GENOMIC DNA]</scope>
    <source>
        <strain evidence="1 2">TA 26</strain>
    </source>
</reference>
<protein>
    <submittedName>
        <fullName evidence="1">Acetate kinase</fullName>
    </submittedName>
</protein>
<organism evidence="1 2">
    <name type="scientific">Streptococcus pantholopis</name>
    <dbReference type="NCBI Taxonomy" id="1811193"/>
    <lineage>
        <taxon>Bacteria</taxon>
        <taxon>Bacillati</taxon>
        <taxon>Bacillota</taxon>
        <taxon>Bacilli</taxon>
        <taxon>Lactobacillales</taxon>
        <taxon>Streptococcaceae</taxon>
        <taxon>Streptococcus</taxon>
    </lineage>
</organism>
<name>A0A172Q6H8_9STRE</name>
<dbReference type="InterPro" id="IPR014710">
    <property type="entry name" value="RmlC-like_jellyroll"/>
</dbReference>
<proteinExistence type="predicted"/>
<dbReference type="KEGG" id="spat:A0O21_02990"/>
<dbReference type="OrthoDB" id="2223205at2"/>
<evidence type="ECO:0000313" key="1">
    <source>
        <dbReference type="EMBL" id="AND79060.1"/>
    </source>
</evidence>
<dbReference type="EMBL" id="CP014699">
    <property type="protein sequence ID" value="AND79060.1"/>
    <property type="molecule type" value="Genomic_DNA"/>
</dbReference>
<dbReference type="Proteomes" id="UP000077317">
    <property type="component" value="Chromosome"/>
</dbReference>
<dbReference type="Gene3D" id="2.60.120.10">
    <property type="entry name" value="Jelly Rolls"/>
    <property type="match status" value="1"/>
</dbReference>
<dbReference type="GO" id="GO:0016301">
    <property type="term" value="F:kinase activity"/>
    <property type="evidence" value="ECO:0007669"/>
    <property type="project" value="UniProtKB-KW"/>
</dbReference>
<dbReference type="RefSeq" id="WP_067061010.1">
    <property type="nucleotide sequence ID" value="NZ_CP014699.1"/>
</dbReference>
<dbReference type="InterPro" id="IPR011051">
    <property type="entry name" value="RmlC_Cupin_sf"/>
</dbReference>